<accession>A0ABU2BXZ1</accession>
<protein>
    <submittedName>
        <fullName evidence="2">Pimeloyl-ACP methyl ester carboxylesterase</fullName>
    </submittedName>
</protein>
<dbReference type="InterPro" id="IPR000073">
    <property type="entry name" value="AB_hydrolase_1"/>
</dbReference>
<dbReference type="Proteomes" id="UP001183648">
    <property type="component" value="Unassembled WGS sequence"/>
</dbReference>
<dbReference type="SUPFAM" id="SSF53474">
    <property type="entry name" value="alpha/beta-Hydrolases"/>
    <property type="match status" value="1"/>
</dbReference>
<keyword evidence="3" id="KW-1185">Reference proteome</keyword>
<feature type="domain" description="AB hydrolase-1" evidence="1">
    <location>
        <begin position="107"/>
        <end position="155"/>
    </location>
</feature>
<evidence type="ECO:0000313" key="3">
    <source>
        <dbReference type="Proteomes" id="UP001183648"/>
    </source>
</evidence>
<dbReference type="RefSeq" id="WP_310303484.1">
    <property type="nucleotide sequence ID" value="NZ_BAAAPS010000003.1"/>
</dbReference>
<proteinExistence type="predicted"/>
<dbReference type="InterPro" id="IPR029058">
    <property type="entry name" value="AB_hydrolase_fold"/>
</dbReference>
<gene>
    <name evidence="2" type="ORF">J2S63_002821</name>
</gene>
<dbReference type="Gene3D" id="3.40.50.1820">
    <property type="entry name" value="alpha/beta hydrolase"/>
    <property type="match status" value="1"/>
</dbReference>
<reference evidence="2 3" key="1">
    <citation type="submission" date="2023-07" db="EMBL/GenBank/DDBJ databases">
        <title>Sequencing the genomes of 1000 actinobacteria strains.</title>
        <authorList>
            <person name="Klenk H.-P."/>
        </authorList>
    </citation>
    <scope>NUCLEOTIDE SEQUENCE [LARGE SCALE GENOMIC DNA]</scope>
    <source>
        <strain evidence="2 3">DSM 19426</strain>
    </source>
</reference>
<evidence type="ECO:0000313" key="2">
    <source>
        <dbReference type="EMBL" id="MDR7363268.1"/>
    </source>
</evidence>
<name>A0ABU2BXZ1_9ACTN</name>
<dbReference type="EMBL" id="JAVDYG010000001">
    <property type="protein sequence ID" value="MDR7363268.1"/>
    <property type="molecule type" value="Genomic_DNA"/>
</dbReference>
<comment type="caution">
    <text evidence="2">The sequence shown here is derived from an EMBL/GenBank/DDBJ whole genome shotgun (WGS) entry which is preliminary data.</text>
</comment>
<evidence type="ECO:0000259" key="1">
    <source>
        <dbReference type="Pfam" id="PF00561"/>
    </source>
</evidence>
<organism evidence="2 3">
    <name type="scientific">Nocardioides marmoribigeumensis</name>
    <dbReference type="NCBI Taxonomy" id="433649"/>
    <lineage>
        <taxon>Bacteria</taxon>
        <taxon>Bacillati</taxon>
        <taxon>Actinomycetota</taxon>
        <taxon>Actinomycetes</taxon>
        <taxon>Propionibacteriales</taxon>
        <taxon>Nocardioidaceae</taxon>
        <taxon>Nocardioides</taxon>
    </lineage>
</organism>
<dbReference type="Pfam" id="PF00561">
    <property type="entry name" value="Abhydrolase_1"/>
    <property type="match status" value="1"/>
</dbReference>
<sequence length="257" mass="27777">MHASKTGQESRPSLLLQAAELPRAWGEYAALVGSAGLLALAPKGDGGPVVVLPGFTGTDGSTMVLRKFLGRVGHRPVAWGLGRNIGPSRKILDGIDDLVQRLADEHQQPVQLVGWSLGGIYARHVAVRHPHLVRRVITLGSPYRLLDHHNSHAAWVYDLYAPLHDAADDLSPGGPTSRPLGVPTTSIYSRTDGVVPWWSCTEEESDLAENVGVFSSHNGLGHNPQAMYVVADRLALPARDLPRFHPAPVWRAFFLGA</sequence>